<organism evidence="10 11">
    <name type="scientific">Tegillarca granosa</name>
    <name type="common">Malaysian cockle</name>
    <name type="synonym">Anadara granosa</name>
    <dbReference type="NCBI Taxonomy" id="220873"/>
    <lineage>
        <taxon>Eukaryota</taxon>
        <taxon>Metazoa</taxon>
        <taxon>Spiralia</taxon>
        <taxon>Lophotrochozoa</taxon>
        <taxon>Mollusca</taxon>
        <taxon>Bivalvia</taxon>
        <taxon>Autobranchia</taxon>
        <taxon>Pteriomorphia</taxon>
        <taxon>Arcoida</taxon>
        <taxon>Arcoidea</taxon>
        <taxon>Arcidae</taxon>
        <taxon>Tegillarca</taxon>
    </lineage>
</organism>
<dbReference type="Pfam" id="PF25987">
    <property type="entry name" value="PRRT3"/>
    <property type="match status" value="1"/>
</dbReference>
<feature type="compositionally biased region" description="Low complexity" evidence="7">
    <location>
        <begin position="116"/>
        <end position="136"/>
    </location>
</feature>
<evidence type="ECO:0000256" key="5">
    <source>
        <dbReference type="ARBA" id="ARBA00022989"/>
    </source>
</evidence>
<protein>
    <recommendedName>
        <fullName evidence="9">Proline-rich transmembrane protein 3/4 domain-containing protein</fullName>
    </recommendedName>
</protein>
<evidence type="ECO:0000256" key="2">
    <source>
        <dbReference type="ARBA" id="ARBA00022553"/>
    </source>
</evidence>
<dbReference type="PANTHER" id="PTHR35578">
    <property type="entry name" value="PROLINE-RICH TRANSMEMBRANE PROTEIN 4-RELATED"/>
    <property type="match status" value="1"/>
</dbReference>
<feature type="region of interest" description="Disordered" evidence="7">
    <location>
        <begin position="100"/>
        <end position="268"/>
    </location>
</feature>
<feature type="domain" description="Proline-rich transmembrane protein 3/4" evidence="9">
    <location>
        <begin position="260"/>
        <end position="315"/>
    </location>
</feature>
<feature type="compositionally biased region" description="Polar residues" evidence="7">
    <location>
        <begin position="1"/>
        <end position="25"/>
    </location>
</feature>
<dbReference type="PANTHER" id="PTHR35578:SF6">
    <property type="entry name" value="PROLINE-RICH TRANSMEMBRANE PROTEIN 4"/>
    <property type="match status" value="1"/>
</dbReference>
<comment type="caution">
    <text evidence="10">The sequence shown here is derived from an EMBL/GenBank/DDBJ whole genome shotgun (WGS) entry which is preliminary data.</text>
</comment>
<evidence type="ECO:0000259" key="9">
    <source>
        <dbReference type="Pfam" id="PF25987"/>
    </source>
</evidence>
<dbReference type="InterPro" id="IPR052836">
    <property type="entry name" value="PRRT_domain-containing"/>
</dbReference>
<comment type="subcellular location">
    <subcellularLocation>
        <location evidence="1">Membrane</location>
        <topology evidence="1">Multi-pass membrane protein</topology>
    </subcellularLocation>
</comment>
<keyword evidence="11" id="KW-1185">Reference proteome</keyword>
<dbReference type="EMBL" id="JARBDR010000918">
    <property type="protein sequence ID" value="KAJ8301388.1"/>
    <property type="molecule type" value="Genomic_DNA"/>
</dbReference>
<evidence type="ECO:0000256" key="6">
    <source>
        <dbReference type="ARBA" id="ARBA00023136"/>
    </source>
</evidence>
<feature type="compositionally biased region" description="Polar residues" evidence="7">
    <location>
        <begin position="231"/>
        <end position="242"/>
    </location>
</feature>
<keyword evidence="2" id="KW-0597">Phosphoprotein</keyword>
<feature type="compositionally biased region" description="Polar residues" evidence="7">
    <location>
        <begin position="182"/>
        <end position="193"/>
    </location>
</feature>
<keyword evidence="5 8" id="KW-1133">Transmembrane helix</keyword>
<evidence type="ECO:0000256" key="1">
    <source>
        <dbReference type="ARBA" id="ARBA00004141"/>
    </source>
</evidence>
<gene>
    <name evidence="10" type="ORF">KUTeg_020375</name>
</gene>
<keyword evidence="6 8" id="KW-0472">Membrane</keyword>
<sequence>MVTESTTNQMTASHTSKSISNSDQIYDTEGSGVINEDNITLVQDKNSTIKNNSFDYKNLESLNITSKGNNSVYYESTTSLNNGVPSTSTPVHEPLTTAKSLLSEPVPEPEPTSYITSSPGSQSEPSTTSEPENNSTDTLVPNSSTTTSEPEPHSSSEPKPTANSTPDTETTAEFTPEPEQTAKTTQKSEPIGNSTAEPEAESTSEPEPTEPTGKSTAEPEPKSTSEPEPTGKSNSEPEPTGTSDPKSEPESTSEPESEPEPESEHAFAEPSPIWHLAKEEWRWGWEFLIYFFGVMFILLGLFSFISVIRLWRMNHLLTMKRQKALAQQTLSNNSNEKPKKTHKSKYTLSLSVKVTFLRSIVWFGMCIT</sequence>
<evidence type="ECO:0000313" key="11">
    <source>
        <dbReference type="Proteomes" id="UP001217089"/>
    </source>
</evidence>
<evidence type="ECO:0000256" key="4">
    <source>
        <dbReference type="ARBA" id="ARBA00022729"/>
    </source>
</evidence>
<proteinExistence type="predicted"/>
<feature type="compositionally biased region" description="Acidic residues" evidence="7">
    <location>
        <begin position="251"/>
        <end position="261"/>
    </location>
</feature>
<evidence type="ECO:0000256" key="8">
    <source>
        <dbReference type="SAM" id="Phobius"/>
    </source>
</evidence>
<keyword evidence="4" id="KW-0732">Signal</keyword>
<accession>A0ABQ9E7P8</accession>
<dbReference type="InterPro" id="IPR059081">
    <property type="entry name" value="PRRT3-4"/>
</dbReference>
<evidence type="ECO:0000256" key="7">
    <source>
        <dbReference type="SAM" id="MobiDB-lite"/>
    </source>
</evidence>
<evidence type="ECO:0000256" key="3">
    <source>
        <dbReference type="ARBA" id="ARBA00022692"/>
    </source>
</evidence>
<feature type="region of interest" description="Disordered" evidence="7">
    <location>
        <begin position="1"/>
        <end position="32"/>
    </location>
</feature>
<evidence type="ECO:0000313" key="10">
    <source>
        <dbReference type="EMBL" id="KAJ8301388.1"/>
    </source>
</evidence>
<feature type="compositionally biased region" description="Acidic residues" evidence="7">
    <location>
        <begin position="198"/>
        <end position="208"/>
    </location>
</feature>
<dbReference type="Proteomes" id="UP001217089">
    <property type="component" value="Unassembled WGS sequence"/>
</dbReference>
<name>A0ABQ9E7P8_TEGGR</name>
<feature type="transmembrane region" description="Helical" evidence="8">
    <location>
        <begin position="287"/>
        <end position="311"/>
    </location>
</feature>
<reference evidence="10 11" key="1">
    <citation type="submission" date="2022-12" db="EMBL/GenBank/DDBJ databases">
        <title>Chromosome-level genome of Tegillarca granosa.</title>
        <authorList>
            <person name="Kim J."/>
        </authorList>
    </citation>
    <scope>NUCLEOTIDE SEQUENCE [LARGE SCALE GENOMIC DNA]</scope>
    <source>
        <strain evidence="10">Teg-2019</strain>
        <tissue evidence="10">Adductor muscle</tissue>
    </source>
</reference>
<keyword evidence="3 8" id="KW-0812">Transmembrane</keyword>
<feature type="compositionally biased region" description="Low complexity" evidence="7">
    <location>
        <begin position="165"/>
        <end position="181"/>
    </location>
</feature>